<proteinExistence type="predicted"/>
<protein>
    <submittedName>
        <fullName evidence="1">Uncharacterized protein</fullName>
    </submittedName>
</protein>
<evidence type="ECO:0000313" key="1">
    <source>
        <dbReference type="EMBL" id="GAH88906.1"/>
    </source>
</evidence>
<dbReference type="EMBL" id="BARU01036265">
    <property type="protein sequence ID" value="GAH88906.1"/>
    <property type="molecule type" value="Genomic_DNA"/>
</dbReference>
<comment type="caution">
    <text evidence="1">The sequence shown here is derived from an EMBL/GenBank/DDBJ whole genome shotgun (WGS) entry which is preliminary data.</text>
</comment>
<sequence>MNSGVYLPKAKTILRIAKPAKKMVYLFFLRVIANRTRIKGRIPI</sequence>
<gene>
    <name evidence="1" type="ORF">S03H2_56654</name>
</gene>
<dbReference type="AlphaFoldDB" id="X1J2H9"/>
<reference evidence="1" key="1">
    <citation type="journal article" date="2014" name="Front. Microbiol.">
        <title>High frequency of phylogenetically diverse reductive dehalogenase-homologous genes in deep subseafloor sedimentary metagenomes.</title>
        <authorList>
            <person name="Kawai M."/>
            <person name="Futagami T."/>
            <person name="Toyoda A."/>
            <person name="Takaki Y."/>
            <person name="Nishi S."/>
            <person name="Hori S."/>
            <person name="Arai W."/>
            <person name="Tsubouchi T."/>
            <person name="Morono Y."/>
            <person name="Uchiyama I."/>
            <person name="Ito T."/>
            <person name="Fujiyama A."/>
            <person name="Inagaki F."/>
            <person name="Takami H."/>
        </authorList>
    </citation>
    <scope>NUCLEOTIDE SEQUENCE</scope>
    <source>
        <strain evidence="1">Expedition CK06-06</strain>
    </source>
</reference>
<organism evidence="1">
    <name type="scientific">marine sediment metagenome</name>
    <dbReference type="NCBI Taxonomy" id="412755"/>
    <lineage>
        <taxon>unclassified sequences</taxon>
        <taxon>metagenomes</taxon>
        <taxon>ecological metagenomes</taxon>
    </lineage>
</organism>
<accession>X1J2H9</accession>
<name>X1J2H9_9ZZZZ</name>